<dbReference type="Gene3D" id="3.40.50.150">
    <property type="entry name" value="Vaccinia Virus protein VP39"/>
    <property type="match status" value="1"/>
</dbReference>
<dbReference type="GO" id="GO:0005634">
    <property type="term" value="C:nucleus"/>
    <property type="evidence" value="ECO:0007669"/>
    <property type="project" value="TreeGrafter"/>
</dbReference>
<evidence type="ECO:0000256" key="1">
    <source>
        <dbReference type="ARBA" id="ARBA00022691"/>
    </source>
</evidence>
<dbReference type="Pfam" id="PF05185">
    <property type="entry name" value="PRMT5"/>
    <property type="match status" value="1"/>
</dbReference>
<reference evidence="4" key="1">
    <citation type="submission" date="2020-10" db="EMBL/GenBank/DDBJ databases">
        <title>The Whole-Genome Sequence of Metschnikowia persimmonesis, a Novel Endophytic Yeast Species Isolated from Medicinal Plant Diospyros kaki Thumb.</title>
        <authorList>
            <person name="Rahmat E."/>
            <person name="Kang Y."/>
        </authorList>
    </citation>
    <scope>NUCLEOTIDE SEQUENCE</scope>
    <source>
        <strain evidence="4">KIOM G15050</strain>
    </source>
</reference>
<keyword evidence="5" id="KW-1185">Reference proteome</keyword>
<dbReference type="EMBL" id="JACBPP010000002">
    <property type="protein sequence ID" value="KAF8003839.1"/>
    <property type="molecule type" value="Genomic_DNA"/>
</dbReference>
<dbReference type="GO" id="GO:0006355">
    <property type="term" value="P:regulation of DNA-templated transcription"/>
    <property type="evidence" value="ECO:0007669"/>
    <property type="project" value="TreeGrafter"/>
</dbReference>
<proteinExistence type="predicted"/>
<dbReference type="InterPro" id="IPR029063">
    <property type="entry name" value="SAM-dependent_MTases_sf"/>
</dbReference>
<evidence type="ECO:0000259" key="2">
    <source>
        <dbReference type="Pfam" id="PF05185"/>
    </source>
</evidence>
<feature type="domain" description="PRMT5 oligomerisation" evidence="3">
    <location>
        <begin position="368"/>
        <end position="460"/>
    </location>
</feature>
<evidence type="ECO:0000313" key="5">
    <source>
        <dbReference type="Proteomes" id="UP000649328"/>
    </source>
</evidence>
<organism evidence="4 5">
    <name type="scientific">Metschnikowia pulcherrima</name>
    <dbReference type="NCBI Taxonomy" id="27326"/>
    <lineage>
        <taxon>Eukaryota</taxon>
        <taxon>Fungi</taxon>
        <taxon>Dikarya</taxon>
        <taxon>Ascomycota</taxon>
        <taxon>Saccharomycotina</taxon>
        <taxon>Pichiomycetes</taxon>
        <taxon>Metschnikowiaceae</taxon>
        <taxon>Metschnikowia</taxon>
    </lineage>
</organism>
<dbReference type="Proteomes" id="UP000649328">
    <property type="component" value="Unassembled WGS sequence"/>
</dbReference>
<dbReference type="PANTHER" id="PTHR10738">
    <property type="entry name" value="PROTEIN ARGININE N-METHYLTRANSFERASE 5"/>
    <property type="match status" value="1"/>
</dbReference>
<evidence type="ECO:0000313" key="4">
    <source>
        <dbReference type="EMBL" id="KAF8003839.1"/>
    </source>
</evidence>
<dbReference type="InterPro" id="IPR035075">
    <property type="entry name" value="PRMT5"/>
</dbReference>
<dbReference type="Gene3D" id="2.70.160.11">
    <property type="entry name" value="Hnrnp arginine n-methyltransferase1"/>
    <property type="match status" value="1"/>
</dbReference>
<dbReference type="InterPro" id="IPR025799">
    <property type="entry name" value="Arg_MeTrfase"/>
</dbReference>
<dbReference type="Pfam" id="PF17286">
    <property type="entry name" value="PRMT5_C"/>
    <property type="match status" value="1"/>
</dbReference>
<accession>A0A8H7LCX6</accession>
<comment type="caution">
    <text evidence="4">The sequence shown here is derived from an EMBL/GenBank/DDBJ whole genome shotgun (WGS) entry which is preliminary data.</text>
</comment>
<dbReference type="PANTHER" id="PTHR10738:SF0">
    <property type="entry name" value="PROTEIN ARGININE N-METHYLTRANSFERASE 5"/>
    <property type="match status" value="1"/>
</dbReference>
<evidence type="ECO:0000259" key="3">
    <source>
        <dbReference type="Pfam" id="PF17286"/>
    </source>
</evidence>
<dbReference type="GO" id="GO:0016274">
    <property type="term" value="F:protein-arginine N-methyltransferase activity"/>
    <property type="evidence" value="ECO:0007669"/>
    <property type="project" value="InterPro"/>
</dbReference>
<gene>
    <name evidence="4" type="ORF">HF325_001287</name>
</gene>
<dbReference type="GO" id="GO:0005829">
    <property type="term" value="C:cytosol"/>
    <property type="evidence" value="ECO:0007669"/>
    <property type="project" value="TreeGrafter"/>
</dbReference>
<evidence type="ECO:0008006" key="6">
    <source>
        <dbReference type="Google" id="ProtNLM"/>
    </source>
</evidence>
<dbReference type="AlphaFoldDB" id="A0A8H7LCX6"/>
<keyword evidence="1" id="KW-0949">S-adenosyl-L-methionine</keyword>
<protein>
    <recommendedName>
        <fullName evidence="6">Protein arginine N-methyltransferase</fullName>
    </recommendedName>
</protein>
<dbReference type="SUPFAM" id="SSF53335">
    <property type="entry name" value="S-adenosyl-L-methionine-dependent methyltransferases"/>
    <property type="match status" value="1"/>
</dbReference>
<feature type="domain" description="PRMT5 arginine-N-methyltransferase" evidence="2">
    <location>
        <begin position="197"/>
        <end position="345"/>
    </location>
</feature>
<name>A0A8H7LCX6_9ASCO</name>
<dbReference type="InterPro" id="IPR035248">
    <property type="entry name" value="PRMT5_C"/>
</dbReference>
<dbReference type="OrthoDB" id="1368803at2759"/>
<dbReference type="CDD" id="cd02440">
    <property type="entry name" value="AdoMet_MTases"/>
    <property type="match status" value="1"/>
</dbReference>
<sequence>MPFGVVIDGFEPVDLKADFYVPRLRPTQFNDRSTIQSSHVILEFPRCLEETIQAQLSILVVPSNVTVLVSVSECTTVTGLYSVLLSLPYKTGLIVPIIDDLSHYRELRDNSENLRNGPQYVLELRSPVSFLTLQRYKCLRYMAIYAESSDHMDKGSLYKMVSELARKSSRPALLISMELRAVQPYLFWRSLSEPKIEPYSDMLIDPLQPLSVDMNLDVYETFERDRTKYEQYELAIELAISDLGHAHNRLHILVIGPGRGPLLEIVMKHARADDKVVAIEKNSKCHPILLNICNRWPQNVELIAGDVRALDRSVLETFNLVVSELLGSFGCNEGAPEILDVFREFSPVMIPQEFRSFAQPIYTDLNIDLASSRPYLIKLNSFYPVGEIAEVFEFLYPGKNNLNRQKVVNFMTGSGETANAIYGYFEAVLYGPYKIGILPEQSSLEYCTSWFPVLFPIHKTDLPMLVTFQRTSTYALSYTWTVNGQSHGEDYAVDLVCGQLTHHNRLMHETGQKKSKKNEGSPERP</sequence>